<dbReference type="PROSITE" id="PS50075">
    <property type="entry name" value="CARRIER"/>
    <property type="match status" value="1"/>
</dbReference>
<dbReference type="InterPro" id="IPR020845">
    <property type="entry name" value="AMP-binding_CS"/>
</dbReference>
<dbReference type="PROSITE" id="PS00012">
    <property type="entry name" value="PHOSPHOPANTETHEINE"/>
    <property type="match status" value="1"/>
</dbReference>
<dbReference type="Gene3D" id="1.10.1200.10">
    <property type="entry name" value="ACP-like"/>
    <property type="match status" value="1"/>
</dbReference>
<evidence type="ECO:0000313" key="5">
    <source>
        <dbReference type="EMBL" id="MEP0947695.1"/>
    </source>
</evidence>
<dbReference type="CDD" id="cd05930">
    <property type="entry name" value="A_NRPS"/>
    <property type="match status" value="1"/>
</dbReference>
<feature type="region of interest" description="Disordered" evidence="3">
    <location>
        <begin position="539"/>
        <end position="563"/>
    </location>
</feature>
<dbReference type="InterPro" id="IPR006162">
    <property type="entry name" value="Ppantetheine_attach_site"/>
</dbReference>
<dbReference type="Gene3D" id="3.40.50.980">
    <property type="match status" value="2"/>
</dbReference>
<dbReference type="InterPro" id="IPR025110">
    <property type="entry name" value="AMP-bd_C"/>
</dbReference>
<dbReference type="Gene3D" id="2.30.38.10">
    <property type="entry name" value="Luciferase, Domain 3"/>
    <property type="match status" value="1"/>
</dbReference>
<dbReference type="EMBL" id="JAMPKX010000005">
    <property type="protein sequence ID" value="MEP0947695.1"/>
    <property type="molecule type" value="Genomic_DNA"/>
</dbReference>
<dbReference type="NCBIfam" id="TIGR01733">
    <property type="entry name" value="AA-adenyl-dom"/>
    <property type="match status" value="1"/>
</dbReference>
<proteinExistence type="predicted"/>
<keyword evidence="1" id="KW-0596">Phosphopantetheine</keyword>
<evidence type="ECO:0000256" key="3">
    <source>
        <dbReference type="SAM" id="MobiDB-lite"/>
    </source>
</evidence>
<dbReference type="InterPro" id="IPR009081">
    <property type="entry name" value="PP-bd_ACP"/>
</dbReference>
<dbReference type="InterPro" id="IPR036736">
    <property type="entry name" value="ACP-like_sf"/>
</dbReference>
<dbReference type="InterPro" id="IPR001031">
    <property type="entry name" value="Thioesterase"/>
</dbReference>
<dbReference type="InterPro" id="IPR029058">
    <property type="entry name" value="AB_hydrolase_fold"/>
</dbReference>
<dbReference type="Gene3D" id="3.40.50.1820">
    <property type="entry name" value="alpha/beta hydrolase"/>
    <property type="match status" value="1"/>
</dbReference>
<dbReference type="SMART" id="SM00823">
    <property type="entry name" value="PKS_PP"/>
    <property type="match status" value="1"/>
</dbReference>
<reference evidence="5 6" key="1">
    <citation type="submission" date="2022-04" db="EMBL/GenBank/DDBJ databases">
        <title>Positive selection, recombination, and allopatry shape intraspecific diversity of widespread and dominant cyanobacteria.</title>
        <authorList>
            <person name="Wei J."/>
            <person name="Shu W."/>
            <person name="Hu C."/>
        </authorList>
    </citation>
    <scope>NUCLEOTIDE SEQUENCE [LARGE SCALE GENOMIC DNA]</scope>
    <source>
        <strain evidence="5 6">DQ-A4</strain>
    </source>
</reference>
<feature type="domain" description="Carrier" evidence="4">
    <location>
        <begin position="562"/>
        <end position="637"/>
    </location>
</feature>
<accession>A0ABV0K4J3</accession>
<evidence type="ECO:0000256" key="1">
    <source>
        <dbReference type="ARBA" id="ARBA00022450"/>
    </source>
</evidence>
<keyword evidence="6" id="KW-1185">Reference proteome</keyword>
<dbReference type="Pfam" id="PF00550">
    <property type="entry name" value="PP-binding"/>
    <property type="match status" value="1"/>
</dbReference>
<dbReference type="InterPro" id="IPR000873">
    <property type="entry name" value="AMP-dep_synth/lig_dom"/>
</dbReference>
<dbReference type="Pfam" id="PF13193">
    <property type="entry name" value="AMP-binding_C"/>
    <property type="match status" value="1"/>
</dbReference>
<evidence type="ECO:0000256" key="2">
    <source>
        <dbReference type="ARBA" id="ARBA00022553"/>
    </source>
</evidence>
<dbReference type="Proteomes" id="UP001482513">
    <property type="component" value="Unassembled WGS sequence"/>
</dbReference>
<dbReference type="RefSeq" id="WP_190699974.1">
    <property type="nucleotide sequence ID" value="NZ_JAMPKX010000005.1"/>
</dbReference>
<dbReference type="PANTHER" id="PTHR45527">
    <property type="entry name" value="NONRIBOSOMAL PEPTIDE SYNTHETASE"/>
    <property type="match status" value="1"/>
</dbReference>
<evidence type="ECO:0000313" key="6">
    <source>
        <dbReference type="Proteomes" id="UP001482513"/>
    </source>
</evidence>
<dbReference type="Pfam" id="PF00975">
    <property type="entry name" value="Thioesterase"/>
    <property type="match status" value="1"/>
</dbReference>
<sequence>MILTGPGSNNQEKSQLNSHPSPVAEALTLRESLHRSNCHNPYDCVHEWFEAQVEATPHAIAVSFLEQSLTYQDLNERANQLAHFLLAQGLQPQELVAISMERCLELIVSIWGVLKAGGAYVPIDPTYPQQRQQYMLQNSQANFLLTQKHLIYGLPDHSARVISVDTDWETAIAPYPRHNLGRPILPEHPAYVIYTSGSTGAPKGVKITHRGVINHSVAITQAFELDSRDRVLQFSSISFDIIVEELFPTLLNGATLVLRTAEISTSIRQFLEFVAARDITILNLPTAFWHELVSGLALLQLSMPPSVRLVVVGGEKASRLSYAEWVRLVGHYPRWLNTYGPTETTVTATLYDPAQSQYHPDQGEIPIGKPIANVEVYVLNPDLEPVPFGEVGELHIGGPGVAIGYHQLPSRTAEKFIPNPFSDDPHSRLYKTGDTVRYLPDGNLEFIGRVDFQVKLRGFRIELGEIETGLEQHPSVRQAIVLAREDVPGDKHLVGYLIAQPNHALNLSDIRTFLCQKLPEYMVPAAFVEMDTFPLSPNGKVDRTNFPAPDTRNQGETKPVVAPSNSTESKLLEIWETILGITNISITDNFFELGGHSLLIARLCQHIEYHFNRSLPPAAIFQAPTVEQLANFLQHDQVPAMSSSMIVIQAGNPATISPLFCIHVLGENGIFLRPLVSYLDPAQPVYGLSAQMLERKNAPPNQIKDLAAFYVQEMRIVQPVGPYFIAGVSFGGEIVFEIAQQLVRQGETVGLLALLDTFGPEDISAKLGRASSHFANLFDQGLPYLLNKVKRRWNDIWPSLLYRYNKLSLKLGQNLSYEQQFLMVLEENKAASKKYIYETYPGKLTLFRATEEIYYSQAYLDEGLGWRDFAGGGLEVHDVPGDHVNMLHEPHVQVLAQEFANCLSKAQASQHIS</sequence>
<keyword evidence="2" id="KW-0597">Phosphoprotein</keyword>
<dbReference type="InterPro" id="IPR045851">
    <property type="entry name" value="AMP-bd_C_sf"/>
</dbReference>
<dbReference type="SUPFAM" id="SSF47336">
    <property type="entry name" value="ACP-like"/>
    <property type="match status" value="1"/>
</dbReference>
<dbReference type="Gene3D" id="3.30.300.30">
    <property type="match status" value="1"/>
</dbReference>
<dbReference type="Pfam" id="PF00501">
    <property type="entry name" value="AMP-binding"/>
    <property type="match status" value="1"/>
</dbReference>
<feature type="region of interest" description="Disordered" evidence="3">
    <location>
        <begin position="1"/>
        <end position="21"/>
    </location>
</feature>
<protein>
    <submittedName>
        <fullName evidence="5">Amino acid adenylation domain-containing protein</fullName>
    </submittedName>
</protein>
<feature type="compositionally biased region" description="Polar residues" evidence="3">
    <location>
        <begin position="1"/>
        <end position="20"/>
    </location>
</feature>
<organism evidence="5 6">
    <name type="scientific">Leptolyngbya subtilissima DQ-A4</name>
    <dbReference type="NCBI Taxonomy" id="2933933"/>
    <lineage>
        <taxon>Bacteria</taxon>
        <taxon>Bacillati</taxon>
        <taxon>Cyanobacteriota</taxon>
        <taxon>Cyanophyceae</taxon>
        <taxon>Leptolyngbyales</taxon>
        <taxon>Leptolyngbyaceae</taxon>
        <taxon>Leptolyngbya group</taxon>
        <taxon>Leptolyngbya</taxon>
    </lineage>
</organism>
<dbReference type="PROSITE" id="PS00455">
    <property type="entry name" value="AMP_BINDING"/>
    <property type="match status" value="1"/>
</dbReference>
<dbReference type="PANTHER" id="PTHR45527:SF1">
    <property type="entry name" value="FATTY ACID SYNTHASE"/>
    <property type="match status" value="1"/>
</dbReference>
<dbReference type="SUPFAM" id="SSF56801">
    <property type="entry name" value="Acetyl-CoA synthetase-like"/>
    <property type="match status" value="1"/>
</dbReference>
<comment type="caution">
    <text evidence="5">The sequence shown here is derived from an EMBL/GenBank/DDBJ whole genome shotgun (WGS) entry which is preliminary data.</text>
</comment>
<dbReference type="InterPro" id="IPR010071">
    <property type="entry name" value="AA_adenyl_dom"/>
</dbReference>
<dbReference type="InterPro" id="IPR020806">
    <property type="entry name" value="PKS_PP-bd"/>
</dbReference>
<gene>
    <name evidence="5" type="ORF">NC992_12500</name>
</gene>
<evidence type="ECO:0000259" key="4">
    <source>
        <dbReference type="PROSITE" id="PS50075"/>
    </source>
</evidence>
<dbReference type="SUPFAM" id="SSF53474">
    <property type="entry name" value="alpha/beta-Hydrolases"/>
    <property type="match status" value="1"/>
</dbReference>
<name>A0ABV0K4J3_9CYAN</name>